<proteinExistence type="predicted"/>
<dbReference type="GO" id="GO:0005737">
    <property type="term" value="C:cytoplasm"/>
    <property type="evidence" value="ECO:0007669"/>
    <property type="project" value="TreeGrafter"/>
</dbReference>
<dbReference type="Proteomes" id="UP000239415">
    <property type="component" value="Unassembled WGS sequence"/>
</dbReference>
<dbReference type="Pfam" id="PF13302">
    <property type="entry name" value="Acetyltransf_3"/>
    <property type="match status" value="1"/>
</dbReference>
<organism evidence="2 3">
    <name type="scientific">Actinoplanes italicus</name>
    <dbReference type="NCBI Taxonomy" id="113567"/>
    <lineage>
        <taxon>Bacteria</taxon>
        <taxon>Bacillati</taxon>
        <taxon>Actinomycetota</taxon>
        <taxon>Actinomycetes</taxon>
        <taxon>Micromonosporales</taxon>
        <taxon>Micromonosporaceae</taxon>
        <taxon>Actinoplanes</taxon>
    </lineage>
</organism>
<gene>
    <name evidence="2" type="ORF">CLV67_113237</name>
</gene>
<dbReference type="EMBL" id="PVMZ01000013">
    <property type="protein sequence ID" value="PRX18401.1"/>
    <property type="molecule type" value="Genomic_DNA"/>
</dbReference>
<dbReference type="AlphaFoldDB" id="A0A2T0K5Z3"/>
<name>A0A2T0K5Z3_9ACTN</name>
<dbReference type="PANTHER" id="PTHR43441:SF2">
    <property type="entry name" value="FAMILY ACETYLTRANSFERASE, PUTATIVE (AFU_ORTHOLOGUE AFUA_7G00850)-RELATED"/>
    <property type="match status" value="1"/>
</dbReference>
<accession>A0A2T0K5Z3</accession>
<dbReference type="GO" id="GO:0008999">
    <property type="term" value="F:protein-N-terminal-alanine acetyltransferase activity"/>
    <property type="evidence" value="ECO:0007669"/>
    <property type="project" value="TreeGrafter"/>
</dbReference>
<comment type="caution">
    <text evidence="2">The sequence shown here is derived from an EMBL/GenBank/DDBJ whole genome shotgun (WGS) entry which is preliminary data.</text>
</comment>
<dbReference type="InterPro" id="IPR000182">
    <property type="entry name" value="GNAT_dom"/>
</dbReference>
<reference evidence="2 3" key="1">
    <citation type="submission" date="2018-03" db="EMBL/GenBank/DDBJ databases">
        <title>Genomic Encyclopedia of Archaeal and Bacterial Type Strains, Phase II (KMG-II): from individual species to whole genera.</title>
        <authorList>
            <person name="Goeker M."/>
        </authorList>
    </citation>
    <scope>NUCLEOTIDE SEQUENCE [LARGE SCALE GENOMIC DNA]</scope>
    <source>
        <strain evidence="2 3">DSM 43146</strain>
    </source>
</reference>
<dbReference type="SUPFAM" id="SSF55729">
    <property type="entry name" value="Acyl-CoA N-acyltransferases (Nat)"/>
    <property type="match status" value="1"/>
</dbReference>
<dbReference type="GO" id="GO:1990189">
    <property type="term" value="F:protein N-terminal-serine acetyltransferase activity"/>
    <property type="evidence" value="ECO:0007669"/>
    <property type="project" value="TreeGrafter"/>
</dbReference>
<dbReference type="Gene3D" id="3.40.630.30">
    <property type="match status" value="1"/>
</dbReference>
<protein>
    <submittedName>
        <fullName evidence="2">RimJ/RimL family protein N-acetyltransferase</fullName>
    </submittedName>
</protein>
<dbReference type="InterPro" id="IPR016181">
    <property type="entry name" value="Acyl_CoA_acyltransferase"/>
</dbReference>
<evidence type="ECO:0000313" key="3">
    <source>
        <dbReference type="Proteomes" id="UP000239415"/>
    </source>
</evidence>
<sequence>MPIMEPPEMINAGELVLKRWEPEWSGELAAAVQESVPELQPFLPFATDDYGLAEARSFTERSVTSWAEGTEFNYAVFTTVGDLIGSMGLMTRPGPGTLEIGYWLRTPWTGRGLMTAAVRVMTRVALTLPGVERVVIRHDPANGASAAVATKAGFVEAGRDGDDVVREFRP</sequence>
<evidence type="ECO:0000313" key="2">
    <source>
        <dbReference type="EMBL" id="PRX18401.1"/>
    </source>
</evidence>
<evidence type="ECO:0000259" key="1">
    <source>
        <dbReference type="Pfam" id="PF13302"/>
    </source>
</evidence>
<keyword evidence="3" id="KW-1185">Reference proteome</keyword>
<feature type="domain" description="N-acetyltransferase" evidence="1">
    <location>
        <begin position="15"/>
        <end position="155"/>
    </location>
</feature>
<keyword evidence="2" id="KW-0808">Transferase</keyword>
<dbReference type="PANTHER" id="PTHR43441">
    <property type="entry name" value="RIBOSOMAL-PROTEIN-SERINE ACETYLTRANSFERASE"/>
    <property type="match status" value="1"/>
</dbReference>
<dbReference type="InterPro" id="IPR051908">
    <property type="entry name" value="Ribosomal_N-acetyltransferase"/>
</dbReference>